<reference evidence="2 3" key="1">
    <citation type="submission" date="2019-06" db="EMBL/GenBank/DDBJ databases">
        <title>A novel bacterium of genus Amaricoccus, isolated from marine sediment.</title>
        <authorList>
            <person name="Huang H."/>
            <person name="Mo K."/>
            <person name="Hu Y."/>
        </authorList>
    </citation>
    <scope>NUCLEOTIDE SEQUENCE [LARGE SCALE GENOMIC DNA]</scope>
    <source>
        <strain evidence="2 3">HB172011</strain>
    </source>
</reference>
<dbReference type="Gene3D" id="3.50.30.40">
    <property type="entry name" value="Ribonuclease E inhibitor RraA/RraA-like"/>
    <property type="match status" value="1"/>
</dbReference>
<keyword evidence="1" id="KW-0460">Magnesium</keyword>
<dbReference type="GO" id="GO:0046872">
    <property type="term" value="F:metal ion binding"/>
    <property type="evidence" value="ECO:0007669"/>
    <property type="project" value="UniProtKB-KW"/>
</dbReference>
<proteinExistence type="predicted"/>
<evidence type="ECO:0000313" key="3">
    <source>
        <dbReference type="Proteomes" id="UP000319255"/>
    </source>
</evidence>
<evidence type="ECO:0008006" key="4">
    <source>
        <dbReference type="Google" id="ProtNLM"/>
    </source>
</evidence>
<keyword evidence="1" id="KW-0479">Metal-binding</keyword>
<dbReference type="OrthoDB" id="9812532at2"/>
<dbReference type="AlphaFoldDB" id="A0A501WFC4"/>
<comment type="caution">
    <text evidence="2">The sequence shown here is derived from an EMBL/GenBank/DDBJ whole genome shotgun (WGS) entry which is preliminary data.</text>
</comment>
<dbReference type="SUPFAM" id="SSF89562">
    <property type="entry name" value="RraA-like"/>
    <property type="match status" value="1"/>
</dbReference>
<gene>
    <name evidence="2" type="ORF">FJM51_21425</name>
</gene>
<evidence type="ECO:0000256" key="1">
    <source>
        <dbReference type="PIRSR" id="PIRSR605493-1"/>
    </source>
</evidence>
<dbReference type="EMBL" id="VFRP01000040">
    <property type="protein sequence ID" value="TPE46784.1"/>
    <property type="molecule type" value="Genomic_DNA"/>
</dbReference>
<evidence type="ECO:0000313" key="2">
    <source>
        <dbReference type="EMBL" id="TPE46784.1"/>
    </source>
</evidence>
<dbReference type="InterPro" id="IPR036704">
    <property type="entry name" value="RraA/RraA-like_sf"/>
</dbReference>
<feature type="binding site" evidence="1">
    <location>
        <position position="8"/>
    </location>
    <ligand>
        <name>substrate</name>
    </ligand>
</feature>
<dbReference type="Proteomes" id="UP000319255">
    <property type="component" value="Unassembled WGS sequence"/>
</dbReference>
<keyword evidence="3" id="KW-1185">Reference proteome</keyword>
<feature type="binding site" evidence="1">
    <location>
        <position position="9"/>
    </location>
    <ligand>
        <name>Mg(2+)</name>
        <dbReference type="ChEBI" id="CHEBI:18420"/>
    </ligand>
</feature>
<organism evidence="2 3">
    <name type="scientific">Amaricoccus solimangrovi</name>
    <dbReference type="NCBI Taxonomy" id="2589815"/>
    <lineage>
        <taxon>Bacteria</taxon>
        <taxon>Pseudomonadati</taxon>
        <taxon>Pseudomonadota</taxon>
        <taxon>Alphaproteobacteria</taxon>
        <taxon>Rhodobacterales</taxon>
        <taxon>Paracoccaceae</taxon>
        <taxon>Amaricoccus</taxon>
    </lineage>
</organism>
<name>A0A501WFC4_9RHOB</name>
<sequence>MVIEVGCRDIRDLTEMGCQLGSKAISAQGAVKETLGSVNVPIVCSGQAVEAGDVIVADDDGAVVVTRAEAAEVVRAAETALANEETKRKRFTAGELGIDLHDICPRLAENGLK</sequence>
<dbReference type="RefSeq" id="WP_140456169.1">
    <property type="nucleotide sequence ID" value="NZ_VFRP01000040.1"/>
</dbReference>
<protein>
    <recommendedName>
        <fullName evidence="4">4-carboxy-4-hydroxy-2-oxoadipate aldolase/oxaloacetate decarboxylase</fullName>
    </recommendedName>
</protein>
<dbReference type="Pfam" id="PF03737">
    <property type="entry name" value="RraA-like"/>
    <property type="match status" value="1"/>
</dbReference>
<dbReference type="InterPro" id="IPR005493">
    <property type="entry name" value="RraA/RraA-like"/>
</dbReference>
<accession>A0A501WFC4</accession>
<comment type="cofactor">
    <cofactor evidence="1">
        <name>Mg(2+)</name>
        <dbReference type="ChEBI" id="CHEBI:18420"/>
    </cofactor>
</comment>